<sequence length="63" mass="7176">MNVLPSESKEKKETTSLTTSAKESSKCYNLRTTSIYLPEELEKKSSNAFQLTFKDQMTRADLP</sequence>
<feature type="region of interest" description="Disordered" evidence="1">
    <location>
        <begin position="1"/>
        <end position="24"/>
    </location>
</feature>
<dbReference type="HOGENOM" id="CLU_2890279_0_0_1"/>
<dbReference type="AlphaFoldDB" id="M1B2V5"/>
<evidence type="ECO:0000256" key="1">
    <source>
        <dbReference type="SAM" id="MobiDB-lite"/>
    </source>
</evidence>
<dbReference type="EnsemblPlants" id="PGSC0003DMT400035822">
    <property type="protein sequence ID" value="PGSC0003DMT400035822"/>
    <property type="gene ID" value="PGSC0003DMG400013788"/>
</dbReference>
<dbReference type="Proteomes" id="UP000011115">
    <property type="component" value="Unassembled WGS sequence"/>
</dbReference>
<accession>M1B2V5</accession>
<reference evidence="3" key="1">
    <citation type="journal article" date="2011" name="Nature">
        <title>Genome sequence and analysis of the tuber crop potato.</title>
        <authorList>
            <consortium name="The Potato Genome Sequencing Consortium"/>
        </authorList>
    </citation>
    <scope>NUCLEOTIDE SEQUENCE [LARGE SCALE GENOMIC DNA]</scope>
    <source>
        <strain evidence="3">cv. DM1-3 516 R44</strain>
    </source>
</reference>
<organism evidence="2 3">
    <name type="scientific">Solanum tuberosum</name>
    <name type="common">Potato</name>
    <dbReference type="NCBI Taxonomy" id="4113"/>
    <lineage>
        <taxon>Eukaryota</taxon>
        <taxon>Viridiplantae</taxon>
        <taxon>Streptophyta</taxon>
        <taxon>Embryophyta</taxon>
        <taxon>Tracheophyta</taxon>
        <taxon>Spermatophyta</taxon>
        <taxon>Magnoliopsida</taxon>
        <taxon>eudicotyledons</taxon>
        <taxon>Gunneridae</taxon>
        <taxon>Pentapetalae</taxon>
        <taxon>asterids</taxon>
        <taxon>lamiids</taxon>
        <taxon>Solanales</taxon>
        <taxon>Solanaceae</taxon>
        <taxon>Solanoideae</taxon>
        <taxon>Solaneae</taxon>
        <taxon>Solanum</taxon>
    </lineage>
</organism>
<dbReference type="PaxDb" id="4113-PGSC0003DMT400035822"/>
<evidence type="ECO:0000313" key="3">
    <source>
        <dbReference type="Proteomes" id="UP000011115"/>
    </source>
</evidence>
<proteinExistence type="predicted"/>
<keyword evidence="3" id="KW-1185">Reference proteome</keyword>
<dbReference type="Gramene" id="PGSC0003DMT400035822">
    <property type="protein sequence ID" value="PGSC0003DMT400035822"/>
    <property type="gene ID" value="PGSC0003DMG400013788"/>
</dbReference>
<name>M1B2V5_SOLTU</name>
<dbReference type="InParanoid" id="M1B2V5"/>
<protein>
    <submittedName>
        <fullName evidence="2">Uncharacterized protein</fullName>
    </submittedName>
</protein>
<evidence type="ECO:0000313" key="2">
    <source>
        <dbReference type="EnsemblPlants" id="PGSC0003DMT400035822"/>
    </source>
</evidence>
<reference evidence="2" key="2">
    <citation type="submission" date="2015-06" db="UniProtKB">
        <authorList>
            <consortium name="EnsemblPlants"/>
        </authorList>
    </citation>
    <scope>IDENTIFICATION</scope>
    <source>
        <strain evidence="2">DM1-3 516 R44</strain>
    </source>
</reference>